<dbReference type="EMBL" id="PGOL01003049">
    <property type="protein sequence ID" value="PKI43371.1"/>
    <property type="molecule type" value="Genomic_DNA"/>
</dbReference>
<comment type="caution">
    <text evidence="1">The sequence shown here is derived from an EMBL/GenBank/DDBJ whole genome shotgun (WGS) entry which is preliminary data.</text>
</comment>
<evidence type="ECO:0000313" key="2">
    <source>
        <dbReference type="Proteomes" id="UP000233551"/>
    </source>
</evidence>
<proteinExistence type="predicted"/>
<evidence type="ECO:0000313" key="1">
    <source>
        <dbReference type="EMBL" id="PKI43371.1"/>
    </source>
</evidence>
<accession>A0A2I0IH80</accession>
<dbReference type="AlphaFoldDB" id="A0A2I0IH80"/>
<sequence>MAGKFKPIGVRIYLLNDLRRTNLSSSELVVVTSRKSILRKDSPNKIANFKLYVPSPSIPTYQVFCRIILPWVERIRPRIVIVRAVTGVRNQVLDIKHIGSTNMAGKFKPIGVRIYLLNDLRRTNLSSSELVVVTSRKSILRKDSPNKIANFKLYVPSPSIPTYQVFCRIILPWVERIRPRIVIVRAVTGVRNQVLDIKHIGSTNMAGKFKPIGVRIYLLNDLRRTNLSSSELVVVTSRKSILRKDSPNKIANFKLYVPSPSIPTYQVFCRIILPWVERIRPRIVIVRAVTGVRNQVLDIKHIGSTNMAGKFKPIGVRIYLLNDLRRTNLSSSELVVVTSRKSILRKDSPNKIANFKLYVPSPSVSNCFDTN</sequence>
<reference evidence="1 2" key="1">
    <citation type="submission" date="2017-11" db="EMBL/GenBank/DDBJ databases">
        <title>De-novo sequencing of pomegranate (Punica granatum L.) genome.</title>
        <authorList>
            <person name="Akparov Z."/>
            <person name="Amiraslanov A."/>
            <person name="Hajiyeva S."/>
            <person name="Abbasov M."/>
            <person name="Kaur K."/>
            <person name="Hamwieh A."/>
            <person name="Solovyev V."/>
            <person name="Salamov A."/>
            <person name="Braich B."/>
            <person name="Kosarev P."/>
            <person name="Mahmoud A."/>
            <person name="Hajiyev E."/>
            <person name="Babayeva S."/>
            <person name="Izzatullayeva V."/>
            <person name="Mammadov A."/>
            <person name="Mammadov A."/>
            <person name="Sharifova S."/>
            <person name="Ojaghi J."/>
            <person name="Eynullazada K."/>
            <person name="Bayramov B."/>
            <person name="Abdulazimova A."/>
            <person name="Shahmuradov I."/>
        </authorList>
    </citation>
    <scope>NUCLEOTIDE SEQUENCE [LARGE SCALE GENOMIC DNA]</scope>
    <source>
        <strain evidence="2">cv. AG2017</strain>
        <tissue evidence="1">Leaf</tissue>
    </source>
</reference>
<name>A0A2I0IH80_PUNGR</name>
<protein>
    <submittedName>
        <fullName evidence="1">Uncharacterized protein</fullName>
    </submittedName>
</protein>
<organism evidence="1 2">
    <name type="scientific">Punica granatum</name>
    <name type="common">Pomegranate</name>
    <dbReference type="NCBI Taxonomy" id="22663"/>
    <lineage>
        <taxon>Eukaryota</taxon>
        <taxon>Viridiplantae</taxon>
        <taxon>Streptophyta</taxon>
        <taxon>Embryophyta</taxon>
        <taxon>Tracheophyta</taxon>
        <taxon>Spermatophyta</taxon>
        <taxon>Magnoliopsida</taxon>
        <taxon>eudicotyledons</taxon>
        <taxon>Gunneridae</taxon>
        <taxon>Pentapetalae</taxon>
        <taxon>rosids</taxon>
        <taxon>malvids</taxon>
        <taxon>Myrtales</taxon>
        <taxon>Lythraceae</taxon>
        <taxon>Punica</taxon>
    </lineage>
</organism>
<dbReference type="Proteomes" id="UP000233551">
    <property type="component" value="Unassembled WGS sequence"/>
</dbReference>
<keyword evidence="2" id="KW-1185">Reference proteome</keyword>
<gene>
    <name evidence="1" type="ORF">CRG98_036240</name>
</gene>